<dbReference type="EMBL" id="JAXARY010000027">
    <property type="protein sequence ID" value="MDX8129870.1"/>
    <property type="molecule type" value="Genomic_DNA"/>
</dbReference>
<feature type="domain" description="Type I restriction modification DNA specificity" evidence="4">
    <location>
        <begin position="3"/>
        <end position="170"/>
    </location>
</feature>
<reference evidence="5 6" key="1">
    <citation type="submission" date="2023-11" db="EMBL/GenBank/DDBJ databases">
        <authorList>
            <person name="Ouyang M.-Y."/>
        </authorList>
    </citation>
    <scope>NUCLEOTIDE SEQUENCE [LARGE SCALE GENOMIC DNA]</scope>
    <source>
        <strain evidence="5 6">OY6</strain>
    </source>
</reference>
<dbReference type="SUPFAM" id="SSF116734">
    <property type="entry name" value="DNA methylase specificity domain"/>
    <property type="match status" value="2"/>
</dbReference>
<name>A0ABU4UKE4_9GAMM</name>
<dbReference type="EC" id="3.1.21.-" evidence="5"/>
<organism evidence="5 6">
    <name type="scientific">Methylomonas defluvii</name>
    <dbReference type="NCBI Taxonomy" id="3045149"/>
    <lineage>
        <taxon>Bacteria</taxon>
        <taxon>Pseudomonadati</taxon>
        <taxon>Pseudomonadota</taxon>
        <taxon>Gammaproteobacteria</taxon>
        <taxon>Methylococcales</taxon>
        <taxon>Methylococcaceae</taxon>
        <taxon>Methylomonas</taxon>
    </lineage>
</organism>
<keyword evidence="3" id="KW-0238">DNA-binding</keyword>
<sequence>MSEIKTLADVAHIVAGSGFNEAFQGQTNLPIPFVKVSDFQSSVDNWLSSAANSVNEDMLKALGAKKYPAGTIIFPKVGGALLTNKRTRLAVESAMDNNVMGLIPLGIDPDYLFYFMCLFDMGSIANAQALPSVSASAVAKIEIPVPVSREIQRQIANKLKTQLAEVETARQALEIRQQEIVKLANAYIRQSIVHSKVSECPLGDVLDEVKKGIGERWADYPVLGATRDGLAPAKEPPGKQPQRYKPVFSGTVFYNPMRILIGSIAFVDDDDQPGITSPDYVALQGKPGIVDSRWFYYWLRSPYGVQCINSLARGAVRERMLFNRLAEGFIQLPPYSEQVRISAALKQLQPVKAAIKQQLDDLNKIPERLLAKAFDFNHERRSS</sequence>
<keyword evidence="5" id="KW-0255">Endonuclease</keyword>
<dbReference type="RefSeq" id="WP_319962891.1">
    <property type="nucleotide sequence ID" value="NZ_JAXARY010000027.1"/>
</dbReference>
<dbReference type="InterPro" id="IPR000055">
    <property type="entry name" value="Restrct_endonuc_typeI_TRD"/>
</dbReference>
<keyword evidence="5" id="KW-0378">Hydrolase</keyword>
<dbReference type="InterPro" id="IPR044946">
    <property type="entry name" value="Restrct_endonuc_typeI_TRD_sf"/>
</dbReference>
<keyword evidence="2" id="KW-0680">Restriction system</keyword>
<keyword evidence="5" id="KW-0540">Nuclease</keyword>
<dbReference type="Gene3D" id="3.90.220.20">
    <property type="entry name" value="DNA methylase specificity domains"/>
    <property type="match status" value="2"/>
</dbReference>
<proteinExistence type="inferred from homology"/>
<dbReference type="InterPro" id="IPR052021">
    <property type="entry name" value="Type-I_RS_S_subunit"/>
</dbReference>
<keyword evidence="6" id="KW-1185">Reference proteome</keyword>
<evidence type="ECO:0000313" key="5">
    <source>
        <dbReference type="EMBL" id="MDX8129870.1"/>
    </source>
</evidence>
<accession>A0ABU4UKE4</accession>
<dbReference type="PANTHER" id="PTHR30408:SF12">
    <property type="entry name" value="TYPE I RESTRICTION ENZYME MJAVIII SPECIFICITY SUBUNIT"/>
    <property type="match status" value="1"/>
</dbReference>
<dbReference type="Proteomes" id="UP001284537">
    <property type="component" value="Unassembled WGS sequence"/>
</dbReference>
<comment type="caution">
    <text evidence="5">The sequence shown here is derived from an EMBL/GenBank/DDBJ whole genome shotgun (WGS) entry which is preliminary data.</text>
</comment>
<protein>
    <submittedName>
        <fullName evidence="5">Restriction endonuclease subunit S</fullName>
        <ecNumber evidence="5">3.1.21.-</ecNumber>
    </submittedName>
</protein>
<evidence type="ECO:0000313" key="6">
    <source>
        <dbReference type="Proteomes" id="UP001284537"/>
    </source>
</evidence>
<evidence type="ECO:0000256" key="3">
    <source>
        <dbReference type="ARBA" id="ARBA00023125"/>
    </source>
</evidence>
<dbReference type="GO" id="GO:0016787">
    <property type="term" value="F:hydrolase activity"/>
    <property type="evidence" value="ECO:0007669"/>
    <property type="project" value="UniProtKB-KW"/>
</dbReference>
<dbReference type="Pfam" id="PF01420">
    <property type="entry name" value="Methylase_S"/>
    <property type="match status" value="1"/>
</dbReference>
<evidence type="ECO:0000256" key="2">
    <source>
        <dbReference type="ARBA" id="ARBA00022747"/>
    </source>
</evidence>
<evidence type="ECO:0000259" key="4">
    <source>
        <dbReference type="Pfam" id="PF01420"/>
    </source>
</evidence>
<evidence type="ECO:0000256" key="1">
    <source>
        <dbReference type="ARBA" id="ARBA00010923"/>
    </source>
</evidence>
<comment type="similarity">
    <text evidence="1">Belongs to the type-I restriction system S methylase family.</text>
</comment>
<dbReference type="PANTHER" id="PTHR30408">
    <property type="entry name" value="TYPE-1 RESTRICTION ENZYME ECOKI SPECIFICITY PROTEIN"/>
    <property type="match status" value="1"/>
</dbReference>
<gene>
    <name evidence="5" type="ORF">QLH52_21440</name>
</gene>
<dbReference type="GO" id="GO:0004519">
    <property type="term" value="F:endonuclease activity"/>
    <property type="evidence" value="ECO:0007669"/>
    <property type="project" value="UniProtKB-KW"/>
</dbReference>